<dbReference type="Proteomes" id="UP001203284">
    <property type="component" value="Unassembled WGS sequence"/>
</dbReference>
<dbReference type="InterPro" id="IPR002372">
    <property type="entry name" value="PQQ_rpt_dom"/>
</dbReference>
<evidence type="ECO:0000259" key="5">
    <source>
        <dbReference type="Pfam" id="PF01011"/>
    </source>
</evidence>
<accession>A0ABT0D986</accession>
<name>A0ABT0D986_9HYPH</name>
<proteinExistence type="inferred from homology"/>
<evidence type="ECO:0000313" key="6">
    <source>
        <dbReference type="EMBL" id="MCK0196513.1"/>
    </source>
</evidence>
<feature type="domain" description="Pyrrolo-quinoline quinone repeat" evidence="5">
    <location>
        <begin position="58"/>
        <end position="640"/>
    </location>
</feature>
<dbReference type="Pfam" id="PF01011">
    <property type="entry name" value="PQQ"/>
    <property type="match status" value="1"/>
</dbReference>
<keyword evidence="3" id="KW-0560">Oxidoreductase</keyword>
<dbReference type="PANTHER" id="PTHR32303:SF4">
    <property type="entry name" value="QUINOPROTEIN GLUCOSE DEHYDROGENASE"/>
    <property type="match status" value="1"/>
</dbReference>
<feature type="chain" id="PRO_5046780478" evidence="4">
    <location>
        <begin position="27"/>
        <end position="665"/>
    </location>
</feature>
<comment type="cofactor">
    <cofactor evidence="1">
        <name>pyrroloquinoline quinone</name>
        <dbReference type="ChEBI" id="CHEBI:58442"/>
    </cofactor>
</comment>
<dbReference type="EMBL" id="JALKCH010000004">
    <property type="protein sequence ID" value="MCK0196513.1"/>
    <property type="molecule type" value="Genomic_DNA"/>
</dbReference>
<organism evidence="6 7">
    <name type="scientific">Ancylobacter crimeensis</name>
    <dbReference type="NCBI Taxonomy" id="2579147"/>
    <lineage>
        <taxon>Bacteria</taxon>
        <taxon>Pseudomonadati</taxon>
        <taxon>Pseudomonadota</taxon>
        <taxon>Alphaproteobacteria</taxon>
        <taxon>Hyphomicrobiales</taxon>
        <taxon>Xanthobacteraceae</taxon>
        <taxon>Ancylobacter</taxon>
    </lineage>
</organism>
<comment type="caution">
    <text evidence="6">The sequence shown here is derived from an EMBL/GenBank/DDBJ whole genome shotgun (WGS) entry which is preliminary data.</text>
</comment>
<dbReference type="InterPro" id="IPR018391">
    <property type="entry name" value="PQQ_b-propeller_rpt"/>
</dbReference>
<dbReference type="InterPro" id="IPR017511">
    <property type="entry name" value="PQQ_mDH"/>
</dbReference>
<evidence type="ECO:0000256" key="1">
    <source>
        <dbReference type="ARBA" id="ARBA00001931"/>
    </source>
</evidence>
<keyword evidence="7" id="KW-1185">Reference proteome</keyword>
<reference evidence="6 7" key="1">
    <citation type="submission" date="2022-04" db="EMBL/GenBank/DDBJ databases">
        <authorList>
            <person name="Grouzdev D.S."/>
            <person name="Pantiukh K.S."/>
            <person name="Krutkina M.S."/>
        </authorList>
    </citation>
    <scope>NUCLEOTIDE SEQUENCE [LARGE SCALE GENOMIC DNA]</scope>
    <source>
        <strain evidence="6 7">6x-1</strain>
    </source>
</reference>
<dbReference type="SMART" id="SM00564">
    <property type="entry name" value="PQQ"/>
    <property type="match status" value="7"/>
</dbReference>
<evidence type="ECO:0000256" key="2">
    <source>
        <dbReference type="ARBA" id="ARBA00008156"/>
    </source>
</evidence>
<protein>
    <submittedName>
        <fullName evidence="6">Pyrroloquinoline quinone-dependent dehydrogenase</fullName>
    </submittedName>
</protein>
<evidence type="ECO:0000256" key="4">
    <source>
        <dbReference type="SAM" id="SignalP"/>
    </source>
</evidence>
<dbReference type="PANTHER" id="PTHR32303">
    <property type="entry name" value="QUINOPROTEIN ALCOHOL DEHYDROGENASE (CYTOCHROME C)"/>
    <property type="match status" value="1"/>
</dbReference>
<dbReference type="Gene3D" id="2.140.10.10">
    <property type="entry name" value="Quinoprotein alcohol dehydrogenase-like superfamily"/>
    <property type="match status" value="1"/>
</dbReference>
<dbReference type="SUPFAM" id="SSF50998">
    <property type="entry name" value="Quinoprotein alcohol dehydrogenase-like"/>
    <property type="match status" value="1"/>
</dbReference>
<evidence type="ECO:0000256" key="3">
    <source>
        <dbReference type="ARBA" id="ARBA00023002"/>
    </source>
</evidence>
<sequence>MSRQLRLSSAASLSVAGLLAAASPLAAQPAYVLPAPQLAPAPASDAPAMLPPASGSAWNTFHGQLSAQKYSPLRQIDVSTVGKLRKVWEYHTGDMSSGSGAVPETVWSATPIFANDTVYIGTPFYRVIAIDPASGKEKWTFDTKSTLKALTQPALKSRGVAYWQAQSPTAGEVCQKIVYLGTMDAQLFALDADTGKPCPGFGKDGVLDVNQWNTVNAKYPLSLLQPPTVIGDHLVLGWAGKDWAYQEAPPGSLFSLNARTGALEWTFRPIPDDVAAQTGTANVWTGVSYDDKLGLVYVPVSSPSPNYWGGNRTKPIPLATSTTALDINTGKVVWSRQWVHHDIWDYDINSAPTLMDLTVDGKPVPALVQASKMGFLFVVDRRTGADVWPIEERPVPQGNVAGEVYSPTQPFPTKPAPLLDQSKKPPIWTVANIVGLGSCSRMWKNLNYEGMYTPPTTTREGTLTYPDSAGGVQWGGVAFDPETQTAVVNTSHIVQALKLWARADYDKAPKGNGNENGFYPQEGAPFGMSLVNALNWLGMPCWAPPFGELVAIDMKTGGVKWRRPIGASQQWGFYMPESMGSPTIGGPAVTAGGVIFIGASMDAKVRAYSLADGKELWSDIVQAPAVSNPAIYEYKGREYVVFTAGGNSILKEQVGDEVAAYALPD</sequence>
<evidence type="ECO:0000313" key="7">
    <source>
        <dbReference type="Proteomes" id="UP001203284"/>
    </source>
</evidence>
<dbReference type="RefSeq" id="WP_247027698.1">
    <property type="nucleotide sequence ID" value="NZ_JALKCH010000004.1"/>
</dbReference>
<keyword evidence="4" id="KW-0732">Signal</keyword>
<dbReference type="InterPro" id="IPR011047">
    <property type="entry name" value="Quinoprotein_ADH-like_sf"/>
</dbReference>
<comment type="similarity">
    <text evidence="2">Belongs to the bacterial PQQ dehydrogenase family.</text>
</comment>
<gene>
    <name evidence="6" type="ORF">MWN34_06260</name>
</gene>
<feature type="signal peptide" evidence="4">
    <location>
        <begin position="1"/>
        <end position="26"/>
    </location>
</feature>
<dbReference type="CDD" id="cd10280">
    <property type="entry name" value="PQQ_mGDH"/>
    <property type="match status" value="1"/>
</dbReference>